<dbReference type="PROSITE" id="PS50850">
    <property type="entry name" value="MFS"/>
    <property type="match status" value="1"/>
</dbReference>
<keyword evidence="6" id="KW-0046">Antibiotic resistance</keyword>
<keyword evidence="2" id="KW-0813">Transport</keyword>
<feature type="domain" description="Major facilitator superfamily (MFS) profile" evidence="9">
    <location>
        <begin position="150"/>
        <end position="587"/>
    </location>
</feature>
<evidence type="ECO:0000256" key="2">
    <source>
        <dbReference type="ARBA" id="ARBA00022448"/>
    </source>
</evidence>
<accession>D9WW17</accession>
<evidence type="ECO:0000313" key="10">
    <source>
        <dbReference type="EMBL" id="EFL24527.1"/>
    </source>
</evidence>
<proteinExistence type="predicted"/>
<dbReference type="InterPro" id="IPR036259">
    <property type="entry name" value="MFS_trans_sf"/>
</dbReference>
<evidence type="ECO:0000256" key="6">
    <source>
        <dbReference type="ARBA" id="ARBA00023251"/>
    </source>
</evidence>
<gene>
    <name evidence="10" type="ORF">SSOG_04240</name>
</gene>
<feature type="transmembrane region" description="Helical" evidence="8">
    <location>
        <begin position="192"/>
        <end position="209"/>
    </location>
</feature>
<feature type="region of interest" description="Disordered" evidence="7">
    <location>
        <begin position="71"/>
        <end position="144"/>
    </location>
</feature>
<keyword evidence="11" id="KW-1185">Reference proteome</keyword>
<feature type="transmembrane region" description="Helical" evidence="8">
    <location>
        <begin position="245"/>
        <end position="263"/>
    </location>
</feature>
<keyword evidence="5 8" id="KW-0472">Membrane</keyword>
<evidence type="ECO:0000256" key="4">
    <source>
        <dbReference type="ARBA" id="ARBA00022989"/>
    </source>
</evidence>
<dbReference type="EMBL" id="GG657754">
    <property type="protein sequence ID" value="EFL24527.1"/>
    <property type="molecule type" value="Genomic_DNA"/>
</dbReference>
<feature type="transmembrane region" description="Helical" evidence="8">
    <location>
        <begin position="495"/>
        <end position="517"/>
    </location>
</feature>
<keyword evidence="4 8" id="KW-1133">Transmembrane helix</keyword>
<comment type="subcellular location">
    <subcellularLocation>
        <location evidence="1">Cell membrane</location>
        <topology evidence="1">Multi-pass membrane protein</topology>
    </subcellularLocation>
</comment>
<evidence type="ECO:0000313" key="11">
    <source>
        <dbReference type="Proteomes" id="UP000003963"/>
    </source>
</evidence>
<protein>
    <submittedName>
        <fullName evidence="10">Drug transporter</fullName>
    </submittedName>
</protein>
<feature type="transmembrane region" description="Helical" evidence="8">
    <location>
        <begin position="432"/>
        <end position="456"/>
    </location>
</feature>
<dbReference type="Gene3D" id="1.20.1250.20">
    <property type="entry name" value="MFS general substrate transporter like domains"/>
    <property type="match status" value="1"/>
</dbReference>
<feature type="compositionally biased region" description="Low complexity" evidence="7">
    <location>
        <begin position="123"/>
        <end position="136"/>
    </location>
</feature>
<organism evidence="10 11">
    <name type="scientific">Streptomyces himastatinicus ATCC 53653</name>
    <dbReference type="NCBI Taxonomy" id="457427"/>
    <lineage>
        <taxon>Bacteria</taxon>
        <taxon>Bacillati</taxon>
        <taxon>Actinomycetota</taxon>
        <taxon>Actinomycetes</taxon>
        <taxon>Kitasatosporales</taxon>
        <taxon>Streptomycetaceae</taxon>
        <taxon>Streptomyces</taxon>
        <taxon>Streptomyces violaceusniger group</taxon>
    </lineage>
</organism>
<evidence type="ECO:0000256" key="5">
    <source>
        <dbReference type="ARBA" id="ARBA00023136"/>
    </source>
</evidence>
<feature type="transmembrane region" description="Helical" evidence="8">
    <location>
        <begin position="403"/>
        <end position="426"/>
    </location>
</feature>
<dbReference type="InterPro" id="IPR020846">
    <property type="entry name" value="MFS_dom"/>
</dbReference>
<dbReference type="STRING" id="457427.SSOG_04240"/>
<dbReference type="AlphaFoldDB" id="D9WW17"/>
<keyword evidence="3 8" id="KW-0812">Transmembrane</keyword>
<evidence type="ECO:0000259" key="9">
    <source>
        <dbReference type="PROSITE" id="PS50850"/>
    </source>
</evidence>
<evidence type="ECO:0000256" key="7">
    <source>
        <dbReference type="SAM" id="MobiDB-lite"/>
    </source>
</evidence>
<sequence>MLIPASVASSSRRSPGVRRRPVPTVRPTWSGRVWVRRARRNWPSSMPPLPLPPPLLLCSDAMASVSHRADLRGGRVGGPVVTPERRSPVRPGLPPGPDRREARCPSATGFPLIRTGDRSVPMSAPSTPPQAVAAVPAGPPPRGRSGARPAMAAVLLGFFTIMVDAMIVNVALPSIGRGFGSAMTGLQWVVDGYTLTFAAFLLSAGAISDRVGARQAFAGGLALFVAASLVCGLAPGLGVLVAARLVQGAGAALVLPSSLALLRETFADPAERARAIALWAVSGAVGAAAGPVAGGLLTVLDWRMVFFVNLPVGAVALLLLRYARPSPRQAVPFDPAGQIAAVAAMGGLTYAAIEAGAAGFGAPRVLAALAVAVVSAVVYVVAQARGRHPMTPLPLLRSRVMSLAAAIGFALNVGFYGMIFLLGLYLQQVHGLSALATGVAFLPMSVLTSFVGPVAARLATRFGARMPVITGQLMMATGLAAMVTLPAAAPVWLTVPLMVPVGAGGAMAITPLTALLLETVPAERAGVASGVLNAARQLGGALAVAAFGALVADRARFVAGLHTGLLIAAAVVAVSIVATWLLEPARRDAR</sequence>
<feature type="transmembrane region" description="Helical" evidence="8">
    <location>
        <begin position="468"/>
        <end position="489"/>
    </location>
</feature>
<dbReference type="SUPFAM" id="SSF103473">
    <property type="entry name" value="MFS general substrate transporter"/>
    <property type="match status" value="1"/>
</dbReference>
<evidence type="ECO:0000256" key="8">
    <source>
        <dbReference type="SAM" id="Phobius"/>
    </source>
</evidence>
<feature type="transmembrane region" description="Helical" evidence="8">
    <location>
        <begin position="275"/>
        <end position="298"/>
    </location>
</feature>
<feature type="transmembrane region" description="Helical" evidence="8">
    <location>
        <begin position="335"/>
        <end position="353"/>
    </location>
</feature>
<feature type="transmembrane region" description="Helical" evidence="8">
    <location>
        <begin position="538"/>
        <end position="557"/>
    </location>
</feature>
<dbReference type="PANTHER" id="PTHR42718:SF9">
    <property type="entry name" value="MAJOR FACILITATOR SUPERFAMILY MULTIDRUG TRANSPORTER MFSC"/>
    <property type="match status" value="1"/>
</dbReference>
<dbReference type="CDD" id="cd17321">
    <property type="entry name" value="MFS_MMR_MDR_like"/>
    <property type="match status" value="1"/>
</dbReference>
<dbReference type="HOGENOM" id="CLU_000960_28_2_11"/>
<dbReference type="Pfam" id="PF07690">
    <property type="entry name" value="MFS_1"/>
    <property type="match status" value="1"/>
</dbReference>
<evidence type="ECO:0000256" key="1">
    <source>
        <dbReference type="ARBA" id="ARBA00004651"/>
    </source>
</evidence>
<dbReference type="GO" id="GO:0046677">
    <property type="term" value="P:response to antibiotic"/>
    <property type="evidence" value="ECO:0007669"/>
    <property type="project" value="UniProtKB-KW"/>
</dbReference>
<feature type="compositionally biased region" description="Low complexity" evidence="7">
    <location>
        <begin position="1"/>
        <end position="14"/>
    </location>
</feature>
<feature type="region of interest" description="Disordered" evidence="7">
    <location>
        <begin position="1"/>
        <end position="25"/>
    </location>
</feature>
<feature type="transmembrane region" description="Helical" evidence="8">
    <location>
        <begin position="150"/>
        <end position="172"/>
    </location>
</feature>
<dbReference type="PANTHER" id="PTHR42718">
    <property type="entry name" value="MAJOR FACILITATOR SUPERFAMILY MULTIDRUG TRANSPORTER MFSC"/>
    <property type="match status" value="1"/>
</dbReference>
<dbReference type="GO" id="GO:0005886">
    <property type="term" value="C:plasma membrane"/>
    <property type="evidence" value="ECO:0007669"/>
    <property type="project" value="UniProtKB-SubCell"/>
</dbReference>
<feature type="transmembrane region" description="Helical" evidence="8">
    <location>
        <begin position="216"/>
        <end position="239"/>
    </location>
</feature>
<dbReference type="GO" id="GO:0022857">
    <property type="term" value="F:transmembrane transporter activity"/>
    <property type="evidence" value="ECO:0007669"/>
    <property type="project" value="InterPro"/>
</dbReference>
<feature type="transmembrane region" description="Helical" evidence="8">
    <location>
        <begin position="304"/>
        <end position="323"/>
    </location>
</feature>
<dbReference type="Gene3D" id="1.20.1720.10">
    <property type="entry name" value="Multidrug resistance protein D"/>
    <property type="match status" value="1"/>
</dbReference>
<evidence type="ECO:0000256" key="3">
    <source>
        <dbReference type="ARBA" id="ARBA00022692"/>
    </source>
</evidence>
<feature type="transmembrane region" description="Helical" evidence="8">
    <location>
        <begin position="365"/>
        <end position="382"/>
    </location>
</feature>
<reference evidence="10 11" key="1">
    <citation type="submission" date="2009-02" db="EMBL/GenBank/DDBJ databases">
        <title>Annotation of Streptomyces hygroscopicus strain ATCC 53653.</title>
        <authorList>
            <consortium name="The Broad Institute Genome Sequencing Platform"/>
            <consortium name="Broad Institute Microbial Sequencing Center"/>
            <person name="Fischbach M."/>
            <person name="Godfrey P."/>
            <person name="Ward D."/>
            <person name="Young S."/>
            <person name="Zeng Q."/>
            <person name="Koehrsen M."/>
            <person name="Alvarado L."/>
            <person name="Berlin A.M."/>
            <person name="Bochicchio J."/>
            <person name="Borenstein D."/>
            <person name="Chapman S.B."/>
            <person name="Chen Z."/>
            <person name="Engels R."/>
            <person name="Freedman E."/>
            <person name="Gellesch M."/>
            <person name="Goldberg J."/>
            <person name="Griggs A."/>
            <person name="Gujja S."/>
            <person name="Heilman E.R."/>
            <person name="Heiman D.I."/>
            <person name="Hepburn T.A."/>
            <person name="Howarth C."/>
            <person name="Jen D."/>
            <person name="Larson L."/>
            <person name="Lewis B."/>
            <person name="Mehta T."/>
            <person name="Park D."/>
            <person name="Pearson M."/>
            <person name="Richards J."/>
            <person name="Roberts A."/>
            <person name="Saif S."/>
            <person name="Shea T.D."/>
            <person name="Shenoy N."/>
            <person name="Sisk P."/>
            <person name="Stolte C."/>
            <person name="Sykes S.N."/>
            <person name="Thomson T."/>
            <person name="Walk T."/>
            <person name="White J."/>
            <person name="Yandava C."/>
            <person name="Straight P."/>
            <person name="Clardy J."/>
            <person name="Hung D."/>
            <person name="Kolter R."/>
            <person name="Mekalanos J."/>
            <person name="Walker S."/>
            <person name="Walsh C.T."/>
            <person name="Wieland-Brown L.C."/>
            <person name="Haas B."/>
            <person name="Nusbaum C."/>
            <person name="Birren B."/>
        </authorList>
    </citation>
    <scope>NUCLEOTIDE SEQUENCE [LARGE SCALE GENOMIC DNA]</scope>
    <source>
        <strain evidence="10 11">ATCC 53653</strain>
    </source>
</reference>
<dbReference type="InterPro" id="IPR011701">
    <property type="entry name" value="MFS"/>
</dbReference>
<dbReference type="Proteomes" id="UP000003963">
    <property type="component" value="Unassembled WGS sequence"/>
</dbReference>
<name>D9WW17_9ACTN</name>
<feature type="transmembrane region" description="Helical" evidence="8">
    <location>
        <begin position="563"/>
        <end position="582"/>
    </location>
</feature>